<dbReference type="AlphaFoldDB" id="I7M940"/>
<dbReference type="PANTHER" id="PTHR31398:SF0">
    <property type="entry name" value="MEIOTIC NUCLEAR DIVISION PROTEIN 1 HOMOLOG"/>
    <property type="match status" value="1"/>
</dbReference>
<dbReference type="OMA" id="MAFFINT"/>
<dbReference type="EMBL" id="GG662612">
    <property type="protein sequence ID" value="EAS00658.1"/>
    <property type="molecule type" value="Genomic_DNA"/>
</dbReference>
<keyword evidence="2" id="KW-1133">Transmembrane helix</keyword>
<dbReference type="GO" id="GO:0007131">
    <property type="term" value="P:reciprocal meiotic recombination"/>
    <property type="evidence" value="ECO:0007669"/>
    <property type="project" value="TreeGrafter"/>
</dbReference>
<evidence type="ECO:0000313" key="4">
    <source>
        <dbReference type="Proteomes" id="UP000009168"/>
    </source>
</evidence>
<dbReference type="RefSeq" id="XP_001020903.1">
    <property type="nucleotide sequence ID" value="XM_001020903.1"/>
</dbReference>
<reference evidence="4" key="1">
    <citation type="journal article" date="2006" name="PLoS Biol.">
        <title>Macronuclear genome sequence of the ciliate Tetrahymena thermophila, a model eukaryote.</title>
        <authorList>
            <person name="Eisen J.A."/>
            <person name="Coyne R.S."/>
            <person name="Wu M."/>
            <person name="Wu D."/>
            <person name="Thiagarajan M."/>
            <person name="Wortman J.R."/>
            <person name="Badger J.H."/>
            <person name="Ren Q."/>
            <person name="Amedeo P."/>
            <person name="Jones K.M."/>
            <person name="Tallon L.J."/>
            <person name="Delcher A.L."/>
            <person name="Salzberg S.L."/>
            <person name="Silva J.C."/>
            <person name="Haas B.J."/>
            <person name="Majoros W.H."/>
            <person name="Farzad M."/>
            <person name="Carlton J.M."/>
            <person name="Smith R.K. Jr."/>
            <person name="Garg J."/>
            <person name="Pearlman R.E."/>
            <person name="Karrer K.M."/>
            <person name="Sun L."/>
            <person name="Manning G."/>
            <person name="Elde N.C."/>
            <person name="Turkewitz A.P."/>
            <person name="Asai D.J."/>
            <person name="Wilkes D.E."/>
            <person name="Wang Y."/>
            <person name="Cai H."/>
            <person name="Collins K."/>
            <person name="Stewart B.A."/>
            <person name="Lee S.R."/>
            <person name="Wilamowska K."/>
            <person name="Weinberg Z."/>
            <person name="Ruzzo W.L."/>
            <person name="Wloga D."/>
            <person name="Gaertig J."/>
            <person name="Frankel J."/>
            <person name="Tsao C.-C."/>
            <person name="Gorovsky M.A."/>
            <person name="Keeling P.J."/>
            <person name="Waller R.F."/>
            <person name="Patron N.J."/>
            <person name="Cherry J.M."/>
            <person name="Stover N.A."/>
            <person name="Krieger C.J."/>
            <person name="del Toro C."/>
            <person name="Ryder H.F."/>
            <person name="Williamson S.C."/>
            <person name="Barbeau R.A."/>
            <person name="Hamilton E.P."/>
            <person name="Orias E."/>
        </authorList>
    </citation>
    <scope>NUCLEOTIDE SEQUENCE [LARGE SCALE GENOMIC DNA]</scope>
    <source>
        <strain evidence="4">SB210</strain>
    </source>
</reference>
<gene>
    <name evidence="3" type="ORF">TTHERM_00412090</name>
</gene>
<feature type="compositionally biased region" description="Basic and acidic residues" evidence="1">
    <location>
        <begin position="578"/>
        <end position="588"/>
    </location>
</feature>
<proteinExistence type="predicted"/>
<organism evidence="3 4">
    <name type="scientific">Tetrahymena thermophila (strain SB210)</name>
    <dbReference type="NCBI Taxonomy" id="312017"/>
    <lineage>
        <taxon>Eukaryota</taxon>
        <taxon>Sar</taxon>
        <taxon>Alveolata</taxon>
        <taxon>Ciliophora</taxon>
        <taxon>Intramacronucleata</taxon>
        <taxon>Oligohymenophorea</taxon>
        <taxon>Hymenostomatida</taxon>
        <taxon>Tetrahymenina</taxon>
        <taxon>Tetrahymenidae</taxon>
        <taxon>Tetrahymena</taxon>
    </lineage>
</organism>
<dbReference type="Proteomes" id="UP000009168">
    <property type="component" value="Unassembled WGS sequence"/>
</dbReference>
<protein>
    <submittedName>
        <fullName evidence="3">Transmembrane protein, putative</fullName>
    </submittedName>
</protein>
<keyword evidence="2 3" id="KW-0812">Transmembrane</keyword>
<accession>I7M940</accession>
<evidence type="ECO:0000313" key="3">
    <source>
        <dbReference type="EMBL" id="EAS00658.1"/>
    </source>
</evidence>
<dbReference type="GO" id="GO:0005634">
    <property type="term" value="C:nucleus"/>
    <property type="evidence" value="ECO:0007669"/>
    <property type="project" value="TreeGrafter"/>
</dbReference>
<name>I7M940_TETTS</name>
<sequence>MKTDALLGFISKIDIFGAEVGLKYEGKSKYTSRLGGFATIIVGGLLCALLYQQFYQIFGRLNPNLIYEQTYVQIPSRYSLSKDQFNFMIGLQDQDGNAYLDEDIFTVEAYFEYKEQTNQNGKVVSNFIVNQIPTGPCSEDDFQMIDTKQYFLNQPYQKQYCIKGNNDLYLEGQFDQDKFSVLIFKIIECTDKPNCKPANLRQEILKTSNAQIYYIDRNVQTQNFEKPFKSVGKTQFYNIFYDYLLKSNFIFSNTHVQDDIGYFAENYQTQTQLQFVTDRYQLQSKTTNEFFNISLFLDKNKENNYFRTYQKITGALSQLGGTFQVLFFFGCLFIKPYNLLKLQNRLHKDIFSQENQSLNKKESNQKEKKKRSSIFNKKSSMKVSNAHNYLQDAKNEKKEENQFQIEDEDENESSYLRKIKQFFGFVSQNVKQQMQEIENMKSIKTIMNTQIQFILLKNLFYQIDFSNIKQNKDLSQTFDSKSKIQGDGRQRENSIFNSFNFNKLQKDQSIINLKAFNSSKFNLNDFTPQSPQSPSRFQDESKYFSQIDSPKLQESCSQKNEDQIINTSNDKNILSQNEEQKQENSKSDIEIDNQIDCVKKIDNYIQNFNLIQSKNCNSVALKKNSSNCQDESYQDQKQDN</sequence>
<feature type="transmembrane region" description="Helical" evidence="2">
    <location>
        <begin position="34"/>
        <end position="54"/>
    </location>
</feature>
<feature type="region of interest" description="Disordered" evidence="1">
    <location>
        <begin position="566"/>
        <end position="588"/>
    </location>
</feature>
<keyword evidence="2" id="KW-0472">Membrane</keyword>
<evidence type="ECO:0000256" key="2">
    <source>
        <dbReference type="SAM" id="Phobius"/>
    </source>
</evidence>
<dbReference type="PANTHER" id="PTHR31398">
    <property type="entry name" value="MEIOTIC NUCLEAR DIVISION PROTEIN 1 HOMOLOG"/>
    <property type="match status" value="1"/>
</dbReference>
<dbReference type="GeneID" id="7825759"/>
<dbReference type="KEGG" id="tet:TTHERM_00412090"/>
<dbReference type="InParanoid" id="I7M940"/>
<feature type="compositionally biased region" description="Polar residues" evidence="1">
    <location>
        <begin position="566"/>
        <end position="577"/>
    </location>
</feature>
<keyword evidence="4" id="KW-1185">Reference proteome</keyword>
<evidence type="ECO:0000256" key="1">
    <source>
        <dbReference type="SAM" id="MobiDB-lite"/>
    </source>
</evidence>
<dbReference type="HOGENOM" id="CLU_442490_0_0_1"/>
<dbReference type="OrthoDB" id="293272at2759"/>